<dbReference type="GO" id="GO:0005737">
    <property type="term" value="C:cytoplasm"/>
    <property type="evidence" value="ECO:0007669"/>
    <property type="project" value="UniProtKB-SubCell"/>
</dbReference>
<dbReference type="AlphaFoldDB" id="A0A7T2UNB9"/>
<dbReference type="Proteomes" id="UP000595101">
    <property type="component" value="Chromosome"/>
</dbReference>
<evidence type="ECO:0000256" key="7">
    <source>
        <dbReference type="ARBA" id="ARBA00048539"/>
    </source>
</evidence>
<dbReference type="InterPro" id="IPR012796">
    <property type="entry name" value="Lysidine-tRNA-synth_C"/>
</dbReference>
<gene>
    <name evidence="8 10" type="primary">tilS</name>
    <name evidence="10" type="ORF">I6G90_00045</name>
</gene>
<dbReference type="NCBIfam" id="TIGR02432">
    <property type="entry name" value="lysidine_TilS_N"/>
    <property type="match status" value="1"/>
</dbReference>
<evidence type="ECO:0000256" key="5">
    <source>
        <dbReference type="ARBA" id="ARBA00022741"/>
    </source>
</evidence>
<dbReference type="InterPro" id="IPR012795">
    <property type="entry name" value="tRNA_Ile_lys_synt_N"/>
</dbReference>
<dbReference type="InterPro" id="IPR014729">
    <property type="entry name" value="Rossmann-like_a/b/a_fold"/>
</dbReference>
<dbReference type="InterPro" id="IPR012094">
    <property type="entry name" value="tRNA_Ile_lys_synt"/>
</dbReference>
<evidence type="ECO:0000256" key="6">
    <source>
        <dbReference type="ARBA" id="ARBA00022840"/>
    </source>
</evidence>
<comment type="similarity">
    <text evidence="8">Belongs to the tRNA(Ile)-lysidine synthase family.</text>
</comment>
<comment type="catalytic activity">
    <reaction evidence="7 8">
        <text>cytidine(34) in tRNA(Ile2) + L-lysine + ATP = lysidine(34) in tRNA(Ile2) + AMP + diphosphate + H(+)</text>
        <dbReference type="Rhea" id="RHEA:43744"/>
        <dbReference type="Rhea" id="RHEA-COMP:10625"/>
        <dbReference type="Rhea" id="RHEA-COMP:10670"/>
        <dbReference type="ChEBI" id="CHEBI:15378"/>
        <dbReference type="ChEBI" id="CHEBI:30616"/>
        <dbReference type="ChEBI" id="CHEBI:32551"/>
        <dbReference type="ChEBI" id="CHEBI:33019"/>
        <dbReference type="ChEBI" id="CHEBI:82748"/>
        <dbReference type="ChEBI" id="CHEBI:83665"/>
        <dbReference type="ChEBI" id="CHEBI:456215"/>
        <dbReference type="EC" id="6.3.4.19"/>
    </reaction>
</comment>
<dbReference type="InterPro" id="IPR015262">
    <property type="entry name" value="tRNA_Ile_lys_synt_subst-bd"/>
</dbReference>
<dbReference type="GeneID" id="60783949"/>
<keyword evidence="5 8" id="KW-0547">Nucleotide-binding</keyword>
<dbReference type="Pfam" id="PF09179">
    <property type="entry name" value="TilS"/>
    <property type="match status" value="1"/>
</dbReference>
<keyword evidence="3 8" id="KW-0436">Ligase</keyword>
<dbReference type="GO" id="GO:0005524">
    <property type="term" value="F:ATP binding"/>
    <property type="evidence" value="ECO:0007669"/>
    <property type="project" value="UniProtKB-UniRule"/>
</dbReference>
<comment type="domain">
    <text evidence="8">The N-terminal region contains the highly conserved SGGXDS motif, predicted to be a P-loop motif involved in ATP binding.</text>
</comment>
<protein>
    <recommendedName>
        <fullName evidence="8">tRNA(Ile)-lysidine synthase</fullName>
        <ecNumber evidence="8">6.3.4.19</ecNumber>
    </recommendedName>
    <alternativeName>
        <fullName evidence="8">tRNA(Ile)-2-lysyl-cytidine synthase</fullName>
    </alternativeName>
    <alternativeName>
        <fullName evidence="8">tRNA(Ile)-lysidine synthetase</fullName>
    </alternativeName>
</protein>
<evidence type="ECO:0000256" key="4">
    <source>
        <dbReference type="ARBA" id="ARBA00022694"/>
    </source>
</evidence>
<keyword evidence="4 8" id="KW-0819">tRNA processing</keyword>
<comment type="function">
    <text evidence="8">Ligates lysine onto the cytidine present at position 34 of the AUA codon-specific tRNA(Ile) that contains the anticodon CAU, in an ATP-dependent manner. Cytidine is converted to lysidine, thus changing the amino acid specificity of the tRNA from methionine to isoleucine.</text>
</comment>
<organism evidence="10 11">
    <name type="scientific">Aeromonas allosaccharophila</name>
    <dbReference type="NCBI Taxonomy" id="656"/>
    <lineage>
        <taxon>Bacteria</taxon>
        <taxon>Pseudomonadati</taxon>
        <taxon>Pseudomonadota</taxon>
        <taxon>Gammaproteobacteria</taxon>
        <taxon>Aeromonadales</taxon>
        <taxon>Aeromonadaceae</taxon>
        <taxon>Aeromonas</taxon>
    </lineage>
</organism>
<dbReference type="HAMAP" id="MF_01161">
    <property type="entry name" value="tRNA_Ile_lys_synt"/>
    <property type="match status" value="1"/>
</dbReference>
<feature type="binding site" evidence="8">
    <location>
        <begin position="27"/>
        <end position="32"/>
    </location>
    <ligand>
        <name>ATP</name>
        <dbReference type="ChEBI" id="CHEBI:30616"/>
    </ligand>
</feature>
<dbReference type="PANTHER" id="PTHR43033:SF1">
    <property type="entry name" value="TRNA(ILE)-LYSIDINE SYNTHASE-RELATED"/>
    <property type="match status" value="1"/>
</dbReference>
<dbReference type="NCBIfam" id="TIGR02433">
    <property type="entry name" value="lysidine_TilS_C"/>
    <property type="match status" value="1"/>
</dbReference>
<evidence type="ECO:0000256" key="2">
    <source>
        <dbReference type="ARBA" id="ARBA00022490"/>
    </source>
</evidence>
<dbReference type="GO" id="GO:0032267">
    <property type="term" value="F:tRNA(Ile)-lysidine synthase activity"/>
    <property type="evidence" value="ECO:0007669"/>
    <property type="project" value="UniProtKB-EC"/>
</dbReference>
<dbReference type="Gene3D" id="3.40.50.620">
    <property type="entry name" value="HUPs"/>
    <property type="match status" value="1"/>
</dbReference>
<dbReference type="EMBL" id="CP065745">
    <property type="protein sequence ID" value="QPR54878.1"/>
    <property type="molecule type" value="Genomic_DNA"/>
</dbReference>
<reference evidence="10 11" key="1">
    <citation type="submission" date="2020-12" db="EMBL/GenBank/DDBJ databases">
        <title>FDA dAtabase for Regulatory Grade micrObial Sequences (FDA-ARGOS): Supporting development and validation of Infectious Disease Dx tests.</title>
        <authorList>
            <person name="Sproer C."/>
            <person name="Gronow S."/>
            <person name="Severitt S."/>
            <person name="Schroder I."/>
            <person name="Tallon L."/>
            <person name="Sadzewicz L."/>
            <person name="Zhao X."/>
            <person name="Boylan J."/>
            <person name="Ott S."/>
            <person name="Bowen H."/>
            <person name="Vavikolanu K."/>
            <person name="Mehta A."/>
            <person name="Aluvathingal J."/>
            <person name="Nadendla S."/>
            <person name="Lowell S."/>
            <person name="Myers T."/>
            <person name="Yan Y."/>
            <person name="Sichtig H."/>
        </authorList>
    </citation>
    <scope>NUCLEOTIDE SEQUENCE [LARGE SCALE GENOMIC DNA]</scope>
    <source>
        <strain evidence="10 11">FDAARGOS_933</strain>
    </source>
</reference>
<dbReference type="Gene3D" id="1.20.59.20">
    <property type="match status" value="1"/>
</dbReference>
<dbReference type="CDD" id="cd01992">
    <property type="entry name" value="TilS_N"/>
    <property type="match status" value="1"/>
</dbReference>
<evidence type="ECO:0000256" key="3">
    <source>
        <dbReference type="ARBA" id="ARBA00022598"/>
    </source>
</evidence>
<dbReference type="SUPFAM" id="SSF52402">
    <property type="entry name" value="Adenine nucleotide alpha hydrolases-like"/>
    <property type="match status" value="1"/>
</dbReference>
<dbReference type="RefSeq" id="WP_197929124.1">
    <property type="nucleotide sequence ID" value="NZ_CP065745.1"/>
</dbReference>
<dbReference type="SUPFAM" id="SSF56037">
    <property type="entry name" value="PheT/TilS domain"/>
    <property type="match status" value="1"/>
</dbReference>
<accession>A0A7T2UNB9</accession>
<evidence type="ECO:0000256" key="8">
    <source>
        <dbReference type="HAMAP-Rule" id="MF_01161"/>
    </source>
</evidence>
<comment type="subcellular location">
    <subcellularLocation>
        <location evidence="1 8">Cytoplasm</location>
    </subcellularLocation>
</comment>
<evidence type="ECO:0000313" key="10">
    <source>
        <dbReference type="EMBL" id="QPR54878.1"/>
    </source>
</evidence>
<dbReference type="SMART" id="SM00977">
    <property type="entry name" value="TilS_C"/>
    <property type="match status" value="1"/>
</dbReference>
<dbReference type="EC" id="6.3.4.19" evidence="8"/>
<dbReference type="InterPro" id="IPR011063">
    <property type="entry name" value="TilS/TtcA_N"/>
</dbReference>
<dbReference type="SUPFAM" id="SSF82829">
    <property type="entry name" value="MesJ substrate recognition domain-like"/>
    <property type="match status" value="1"/>
</dbReference>
<name>A0A7T2UNB9_9GAMM</name>
<evidence type="ECO:0000313" key="11">
    <source>
        <dbReference type="Proteomes" id="UP000595101"/>
    </source>
</evidence>
<dbReference type="GO" id="GO:0006400">
    <property type="term" value="P:tRNA modification"/>
    <property type="evidence" value="ECO:0007669"/>
    <property type="project" value="UniProtKB-UniRule"/>
</dbReference>
<proteinExistence type="inferred from homology"/>
<keyword evidence="2 8" id="KW-0963">Cytoplasm</keyword>
<evidence type="ECO:0000256" key="1">
    <source>
        <dbReference type="ARBA" id="ARBA00004496"/>
    </source>
</evidence>
<dbReference type="KEGG" id="aall:I6G90_00045"/>
<keyword evidence="6 8" id="KW-0067">ATP-binding</keyword>
<dbReference type="PANTHER" id="PTHR43033">
    <property type="entry name" value="TRNA(ILE)-LYSIDINE SYNTHASE-RELATED"/>
    <property type="match status" value="1"/>
</dbReference>
<sequence>MISHLYSRFCLTMPAPEGSTGLLVAFSGGLDSTLLLVLAAQYAREHGLPLRALHVHHGLSPHADEWVAHCEAVCQQLAVELLVERVTLARGNGESLEAQARTARYQRLTARMREGEWLLTAHHQDDQLETLLLALKRGAGLRGLAGILPSQPFAGGLLLRPLLDISRAELAEAAVSLPFGWVEDESNQDVSYDRNFLRQTLIPQLKARWPAMAQTAARSMALCAEQEALLDELAESDWQLAGEGEALHIGPLHALSPTRRNNLLRYWIRRQGGEMPSREQLARLWQEVALARGDANPQLNWGRQSCRRFQERLYLVSPDLQPCHQVLPLTVGEPLTLPDGLGALVVRWKEAGEGLLRAPRPDEPLSVRFQVAPGIPLKPVGRSGSRRMKKLLQEYGMPSWQRGRIPILYYGEQVAAVVGLFVCDGFMAQGAGLVCHWQECSAAPVLPEQDLA</sequence>
<dbReference type="Pfam" id="PF11734">
    <property type="entry name" value="TilS_C"/>
    <property type="match status" value="1"/>
</dbReference>
<dbReference type="Pfam" id="PF01171">
    <property type="entry name" value="ATP_bind_3"/>
    <property type="match status" value="1"/>
</dbReference>
<evidence type="ECO:0000259" key="9">
    <source>
        <dbReference type="SMART" id="SM00977"/>
    </source>
</evidence>
<feature type="domain" description="Lysidine-tRNA(Ile) synthetase C-terminal" evidence="9">
    <location>
        <begin position="365"/>
        <end position="437"/>
    </location>
</feature>